<evidence type="ECO:0008006" key="4">
    <source>
        <dbReference type="Google" id="ProtNLM"/>
    </source>
</evidence>
<dbReference type="STRING" id="741276.A0A2S5B299"/>
<dbReference type="PANTHER" id="PTHR28094:SF1">
    <property type="entry name" value="MEIOTICALLY UP-REGULATED GENE 113 PROTEIN"/>
    <property type="match status" value="1"/>
</dbReference>
<gene>
    <name evidence="2" type="ORF">BMF94_6082</name>
</gene>
<protein>
    <recommendedName>
        <fullName evidence="4">DUF1766-domain-containing protein</fullName>
    </recommendedName>
</protein>
<keyword evidence="3" id="KW-1185">Reference proteome</keyword>
<sequence length="418" mass="45485">MPRHSISRDVPPPSSSQRTFPAASRNPLAPFPYPRPPSHSHSAPVLGRSPNGTPKCSQKQDSFSRERQTSGAASPALLASRSASGAENSAPLRKVRTASAPTTPQTQRPSRINSPSSPSTSARSSAGRKKAVSETRQCSGITATSKRCTRMVSLAAWQLSTAADGASSPIRPAQSASTPETDSEPVYCRQHAKLALADSGCFVVQRNLPTSNREHWVKFADWIDGTLPIETQTSLRHYMTAPISEHDTAGKSLQLMRSVSRYLYVYELVPRSPQSPPTSGSALAPTAHIKLGRTIKPVARLSQWRAMCPSREPIVRFVFPRPPTATETTSNMSPSGHAALRFADSGSTTHHRWERLCLVELAGRAIQGAQAERCTDCGSKHVECFVIERSAFGARGSGEWSIEQMVQKWERWCRDHAG</sequence>
<dbReference type="OrthoDB" id="2417614at2759"/>
<dbReference type="Proteomes" id="UP000237144">
    <property type="component" value="Unassembled WGS sequence"/>
</dbReference>
<organism evidence="2 3">
    <name type="scientific">Rhodotorula taiwanensis</name>
    <dbReference type="NCBI Taxonomy" id="741276"/>
    <lineage>
        <taxon>Eukaryota</taxon>
        <taxon>Fungi</taxon>
        <taxon>Dikarya</taxon>
        <taxon>Basidiomycota</taxon>
        <taxon>Pucciniomycotina</taxon>
        <taxon>Microbotryomycetes</taxon>
        <taxon>Sporidiobolales</taxon>
        <taxon>Sporidiobolaceae</taxon>
        <taxon>Rhodotorula</taxon>
    </lineage>
</organism>
<feature type="region of interest" description="Disordered" evidence="1">
    <location>
        <begin position="1"/>
        <end position="139"/>
    </location>
</feature>
<reference evidence="2 3" key="1">
    <citation type="journal article" date="2018" name="Front. Microbiol.">
        <title>Prospects for Fungal Bioremediation of Acidic Radioactive Waste Sites: Characterization and Genome Sequence of Rhodotorula taiwanensis MD1149.</title>
        <authorList>
            <person name="Tkavc R."/>
            <person name="Matrosova V.Y."/>
            <person name="Grichenko O.E."/>
            <person name="Gostincar C."/>
            <person name="Volpe R.P."/>
            <person name="Klimenkova P."/>
            <person name="Gaidamakova E.K."/>
            <person name="Zhou C.E."/>
            <person name="Stewart B.J."/>
            <person name="Lyman M.G."/>
            <person name="Malfatti S.A."/>
            <person name="Rubinfeld B."/>
            <person name="Courtot M."/>
            <person name="Singh J."/>
            <person name="Dalgard C.L."/>
            <person name="Hamilton T."/>
            <person name="Frey K.G."/>
            <person name="Gunde-Cimerman N."/>
            <person name="Dugan L."/>
            <person name="Daly M.J."/>
        </authorList>
    </citation>
    <scope>NUCLEOTIDE SEQUENCE [LARGE SCALE GENOMIC DNA]</scope>
    <source>
        <strain evidence="2 3">MD1149</strain>
    </source>
</reference>
<dbReference type="EMBL" id="PJQD01000096">
    <property type="protein sequence ID" value="POY70904.1"/>
    <property type="molecule type" value="Genomic_DNA"/>
</dbReference>
<comment type="caution">
    <text evidence="2">The sequence shown here is derived from an EMBL/GenBank/DDBJ whole genome shotgun (WGS) entry which is preliminary data.</text>
</comment>
<dbReference type="InterPro" id="IPR053006">
    <property type="entry name" value="Meiosis_regulatory"/>
</dbReference>
<evidence type="ECO:0000256" key="1">
    <source>
        <dbReference type="SAM" id="MobiDB-lite"/>
    </source>
</evidence>
<evidence type="ECO:0000313" key="3">
    <source>
        <dbReference type="Proteomes" id="UP000237144"/>
    </source>
</evidence>
<feature type="compositionally biased region" description="Low complexity" evidence="1">
    <location>
        <begin position="108"/>
        <end position="125"/>
    </location>
</feature>
<evidence type="ECO:0000313" key="2">
    <source>
        <dbReference type="EMBL" id="POY70904.1"/>
    </source>
</evidence>
<accession>A0A2S5B299</accession>
<dbReference type="AlphaFoldDB" id="A0A2S5B299"/>
<name>A0A2S5B299_9BASI</name>
<proteinExistence type="predicted"/>
<feature type="region of interest" description="Disordered" evidence="1">
    <location>
        <begin position="163"/>
        <end position="184"/>
    </location>
</feature>
<feature type="compositionally biased region" description="Low complexity" evidence="1">
    <location>
        <begin position="70"/>
        <end position="86"/>
    </location>
</feature>
<dbReference type="PANTHER" id="PTHR28094">
    <property type="entry name" value="MEIOTICALLY UP-REGULATED GENE 113 PROTEIN"/>
    <property type="match status" value="1"/>
</dbReference>
<feature type="compositionally biased region" description="Polar residues" evidence="1">
    <location>
        <begin position="50"/>
        <end position="61"/>
    </location>
</feature>